<dbReference type="GO" id="GO:0019207">
    <property type="term" value="F:kinase regulator activity"/>
    <property type="evidence" value="ECO:0007669"/>
    <property type="project" value="TreeGrafter"/>
</dbReference>
<evidence type="ECO:0000256" key="1">
    <source>
        <dbReference type="ARBA" id="ARBA00009571"/>
    </source>
</evidence>
<dbReference type="InterPro" id="IPR036875">
    <property type="entry name" value="Znf_CCHC_sf"/>
</dbReference>
<dbReference type="SUPFAM" id="SSF57756">
    <property type="entry name" value="Retrovirus zinc finger-like domains"/>
    <property type="match status" value="1"/>
</dbReference>
<dbReference type="SUPFAM" id="SSF103107">
    <property type="entry name" value="Hypothetical protein c14orf129, hspc210"/>
    <property type="match status" value="1"/>
</dbReference>
<dbReference type="GO" id="GO:0003676">
    <property type="term" value="F:nucleic acid binding"/>
    <property type="evidence" value="ECO:0007669"/>
    <property type="project" value="InterPro"/>
</dbReference>
<dbReference type="Pfam" id="PF05303">
    <property type="entry name" value="GSKIP_dom"/>
    <property type="match status" value="1"/>
</dbReference>
<dbReference type="GO" id="GO:0008270">
    <property type="term" value="F:zinc ion binding"/>
    <property type="evidence" value="ECO:0007669"/>
    <property type="project" value="InterPro"/>
</dbReference>
<evidence type="ECO:0000313" key="3">
    <source>
        <dbReference type="EMBL" id="CAG6648781.1"/>
    </source>
</evidence>
<dbReference type="GO" id="GO:0051018">
    <property type="term" value="F:protein kinase A binding"/>
    <property type="evidence" value="ECO:0007669"/>
    <property type="project" value="TreeGrafter"/>
</dbReference>
<dbReference type="InterPro" id="IPR037395">
    <property type="entry name" value="GSKIP"/>
</dbReference>
<dbReference type="PANTHER" id="PTHR12490">
    <property type="entry name" value="GSK3B-INTERACTING PROTEIN"/>
    <property type="match status" value="1"/>
</dbReference>
<proteinExistence type="inferred from homology"/>
<feature type="domain" description="GSKIP" evidence="2">
    <location>
        <begin position="73"/>
        <end position="174"/>
    </location>
</feature>
<dbReference type="Gene3D" id="3.30.2280.10">
    <property type="entry name" value="Hypothetical protein (hspc210)"/>
    <property type="match status" value="1"/>
</dbReference>
<dbReference type="EMBL" id="HBUF01154069">
    <property type="protein sequence ID" value="CAG6648780.1"/>
    <property type="molecule type" value="Transcribed_RNA"/>
</dbReference>
<comment type="similarity">
    <text evidence="1">Belongs to the GSKIP family.</text>
</comment>
<accession>A0A8D8REF8</accession>
<dbReference type="InterPro" id="IPR007967">
    <property type="entry name" value="GSKIP_dom"/>
</dbReference>
<dbReference type="EMBL" id="HBUF01154070">
    <property type="protein sequence ID" value="CAG6648781.1"/>
    <property type="molecule type" value="Transcribed_RNA"/>
</dbReference>
<protein>
    <submittedName>
        <fullName evidence="3">GSK3-beta interaction protein</fullName>
    </submittedName>
</protein>
<dbReference type="PANTHER" id="PTHR12490:SF4">
    <property type="entry name" value="GSK3B-INTERACTING PROTEIN"/>
    <property type="match status" value="1"/>
</dbReference>
<dbReference type="GO" id="GO:0005737">
    <property type="term" value="C:cytoplasm"/>
    <property type="evidence" value="ECO:0007669"/>
    <property type="project" value="TreeGrafter"/>
</dbReference>
<organism evidence="3">
    <name type="scientific">Cacopsylla melanoneura</name>
    <dbReference type="NCBI Taxonomy" id="428564"/>
    <lineage>
        <taxon>Eukaryota</taxon>
        <taxon>Metazoa</taxon>
        <taxon>Ecdysozoa</taxon>
        <taxon>Arthropoda</taxon>
        <taxon>Hexapoda</taxon>
        <taxon>Insecta</taxon>
        <taxon>Pterygota</taxon>
        <taxon>Neoptera</taxon>
        <taxon>Paraneoptera</taxon>
        <taxon>Hemiptera</taxon>
        <taxon>Sternorrhyncha</taxon>
        <taxon>Psylloidea</taxon>
        <taxon>Psyllidae</taxon>
        <taxon>Psyllinae</taxon>
        <taxon>Cacopsylla</taxon>
    </lineage>
</organism>
<dbReference type="AlphaFoldDB" id="A0A8D8REF8"/>
<reference evidence="3" key="1">
    <citation type="submission" date="2021-05" db="EMBL/GenBank/DDBJ databases">
        <authorList>
            <person name="Alioto T."/>
            <person name="Alioto T."/>
            <person name="Gomez Garrido J."/>
        </authorList>
    </citation>
    <scope>NUCLEOTIDE SEQUENCE</scope>
</reference>
<dbReference type="InterPro" id="IPR023231">
    <property type="entry name" value="GSKIP_dom_sf"/>
</dbReference>
<dbReference type="GO" id="GO:0060828">
    <property type="term" value="P:regulation of canonical Wnt signaling pathway"/>
    <property type="evidence" value="ECO:0007669"/>
    <property type="project" value="InterPro"/>
</dbReference>
<name>A0A8D8REF8_9HEMI</name>
<sequence>MTGGIMTQRGKSNFLEEYAPRKKKIKCFFCGRKDHYSDKCEERGNTESRLEFMRELVIHLPTKMNDMDTINWRDEANHVIQDIRDLVQMIQISDQQPDDNCIYLNMITKERKDYTIKLCQFGFCIVARKINSPKPVNESDNVVYYETPYSLLASVSGSYYESFGNKLRTKLEKLQANPVYAGRE</sequence>
<evidence type="ECO:0000259" key="2">
    <source>
        <dbReference type="Pfam" id="PF05303"/>
    </source>
</evidence>